<organism evidence="3 4">
    <name type="scientific">Anaeramoeba ignava</name>
    <name type="common">Anaerobic marine amoeba</name>
    <dbReference type="NCBI Taxonomy" id="1746090"/>
    <lineage>
        <taxon>Eukaryota</taxon>
        <taxon>Metamonada</taxon>
        <taxon>Anaeramoebidae</taxon>
        <taxon>Anaeramoeba</taxon>
    </lineage>
</organism>
<evidence type="ECO:0000313" key="4">
    <source>
        <dbReference type="Proteomes" id="UP001149090"/>
    </source>
</evidence>
<dbReference type="SUPFAM" id="SSF52540">
    <property type="entry name" value="P-loop containing nucleoside triphosphate hydrolases"/>
    <property type="match status" value="1"/>
</dbReference>
<dbReference type="GO" id="GO:0016301">
    <property type="term" value="F:kinase activity"/>
    <property type="evidence" value="ECO:0007669"/>
    <property type="project" value="InterPro"/>
</dbReference>
<gene>
    <name evidence="3" type="ORF">M0811_07164</name>
</gene>
<accession>A0A9Q0RCY9</accession>
<dbReference type="OrthoDB" id="10257085at2759"/>
<dbReference type="Pfam" id="PF00485">
    <property type="entry name" value="PRK"/>
    <property type="match status" value="1"/>
</dbReference>
<dbReference type="PANTHER" id="PTHR10285">
    <property type="entry name" value="URIDINE KINASE"/>
    <property type="match status" value="1"/>
</dbReference>
<dbReference type="Gene3D" id="3.30.980.10">
    <property type="entry name" value="Threonyl-trna Synthetase, Chain A, domain 2"/>
    <property type="match status" value="1"/>
</dbReference>
<dbReference type="GO" id="GO:0005524">
    <property type="term" value="F:ATP binding"/>
    <property type="evidence" value="ECO:0007669"/>
    <property type="project" value="InterPro"/>
</dbReference>
<feature type="domain" description="Phosphoribulokinase/uridine kinase" evidence="2">
    <location>
        <begin position="259"/>
        <end position="456"/>
    </location>
</feature>
<evidence type="ECO:0000259" key="2">
    <source>
        <dbReference type="Pfam" id="PF00485"/>
    </source>
</evidence>
<protein>
    <submittedName>
        <fullName evidence="3">Phosphoribulokinase family protein-related protein</fullName>
    </submittedName>
</protein>
<dbReference type="Proteomes" id="UP001149090">
    <property type="component" value="Unassembled WGS sequence"/>
</dbReference>
<dbReference type="CDD" id="cd02028">
    <property type="entry name" value="UMPK_like"/>
    <property type="match status" value="1"/>
</dbReference>
<comment type="caution">
    <text evidence="3">The sequence shown here is derived from an EMBL/GenBank/DDBJ whole genome shotgun (WGS) entry which is preliminary data.</text>
</comment>
<keyword evidence="4" id="KW-1185">Reference proteome</keyword>
<dbReference type="SUPFAM" id="SSF55186">
    <property type="entry name" value="ThrRS/AlaRS common domain"/>
    <property type="match status" value="1"/>
</dbReference>
<feature type="region of interest" description="Disordered" evidence="1">
    <location>
        <begin position="1"/>
        <end position="21"/>
    </location>
</feature>
<reference evidence="3" key="1">
    <citation type="submission" date="2022-10" db="EMBL/GenBank/DDBJ databases">
        <title>Novel sulphate-reducing endosymbionts in the free-living metamonad Anaeramoeba.</title>
        <authorList>
            <person name="Jerlstrom-Hultqvist J."/>
            <person name="Cepicka I."/>
            <person name="Gallot-Lavallee L."/>
            <person name="Salas-Leiva D."/>
            <person name="Curtis B.A."/>
            <person name="Zahonova K."/>
            <person name="Pipaliya S."/>
            <person name="Dacks J."/>
            <person name="Roger A.J."/>
        </authorList>
    </citation>
    <scope>NUCLEOTIDE SEQUENCE</scope>
    <source>
        <strain evidence="3">BMAN</strain>
    </source>
</reference>
<proteinExistence type="predicted"/>
<dbReference type="InterPro" id="IPR018163">
    <property type="entry name" value="Thr/Ala-tRNA-synth_IIc_edit"/>
</dbReference>
<evidence type="ECO:0000313" key="3">
    <source>
        <dbReference type="EMBL" id="KAJ5075594.1"/>
    </source>
</evidence>
<feature type="compositionally biased region" description="Basic and acidic residues" evidence="1">
    <location>
        <begin position="1"/>
        <end position="10"/>
    </location>
</feature>
<evidence type="ECO:0000256" key="1">
    <source>
        <dbReference type="SAM" id="MobiDB-lite"/>
    </source>
</evidence>
<dbReference type="Gene3D" id="3.40.50.300">
    <property type="entry name" value="P-loop containing nucleotide triphosphate hydrolases"/>
    <property type="match status" value="1"/>
</dbReference>
<dbReference type="InterPro" id="IPR006083">
    <property type="entry name" value="PRK/URK"/>
</dbReference>
<name>A0A9Q0RCY9_ANAIG</name>
<sequence>MKQDKILKESSEEDLSSLTKKPYLETQKNTKTLQERTLQAKKQSSLSFLLVCAYQEILPEREIRIAHSFGDGYFCHDQDPDFQMTDEIVSKLKQKMLDYIQSDEQFKFQVMERNELGKIFHKKNYRDKIQVLKAWGIDNIRVVKFRNHIDYEIEPIESDKSKIQVFDLIRYQYGLLLRFSSISNPNEIKPFTDLPKTWALLKEHEAWNKKIGCTQIGDLNAQIVSKTVDRLKWLSEGLHEKKLSLIAGDIIKQFPQKKIITIAGPSSSGKTTFAKRLSIHLGVNGFSTQVISMDDFYRDVTDIGLDENGNKDFESIDAMNIELLSERLNKLIEGQTIPLRRFDFIGGKGYDDPKETMCLKGNEFMILEGIHGLNPQFTEKIGLEKISRIYVSPYVQLTIDRHHRVSTADNRLLRRMIRDFQYRGWLPSDTLTMWTNVRKGEEKYIFPFQEMNDYMFNTSLLYELPVLADFAKPLLSEISGNKELEKEAGRLLVFLSFFYQIPGERVPGISILREFIGDSDFRY</sequence>
<dbReference type="InterPro" id="IPR027417">
    <property type="entry name" value="P-loop_NTPase"/>
</dbReference>
<dbReference type="EMBL" id="JAPDFW010000064">
    <property type="protein sequence ID" value="KAJ5075594.1"/>
    <property type="molecule type" value="Genomic_DNA"/>
</dbReference>
<dbReference type="AlphaFoldDB" id="A0A9Q0RCY9"/>
<dbReference type="OMA" id="DDHNRIP"/>